<comment type="caution">
    <text evidence="11">The sequence shown here is derived from an EMBL/GenBank/DDBJ whole genome shotgun (WGS) entry which is preliminary data.</text>
</comment>
<dbReference type="Proteomes" id="UP001174909">
    <property type="component" value="Unassembled WGS sequence"/>
</dbReference>
<evidence type="ECO:0000256" key="4">
    <source>
        <dbReference type="ARBA" id="ARBA00022478"/>
    </source>
</evidence>
<keyword evidence="6" id="KW-0548">Nucleotidyltransferase</keyword>
<dbReference type="EMBL" id="CASHTH010000353">
    <property type="protein sequence ID" value="CAI7998712.1"/>
    <property type="molecule type" value="Genomic_DNA"/>
</dbReference>
<feature type="domain" description="DNA-directed RNA polymerase RpoA/D/Rpb3-type" evidence="10">
    <location>
        <begin position="35"/>
        <end position="241"/>
    </location>
</feature>
<dbReference type="Gene3D" id="3.30.1360.10">
    <property type="entry name" value="RNA polymerase, RBP11-like subunit"/>
    <property type="match status" value="1"/>
</dbReference>
<evidence type="ECO:0000256" key="5">
    <source>
        <dbReference type="ARBA" id="ARBA00022679"/>
    </source>
</evidence>
<dbReference type="InterPro" id="IPR011773">
    <property type="entry name" value="DNA-dir_RpoA"/>
</dbReference>
<dbReference type="SMART" id="SM00662">
    <property type="entry name" value="RPOLD"/>
    <property type="match status" value="1"/>
</dbReference>
<dbReference type="GO" id="GO:0000428">
    <property type="term" value="C:DNA-directed RNA polymerase complex"/>
    <property type="evidence" value="ECO:0007669"/>
    <property type="project" value="UniProtKB-KW"/>
</dbReference>
<keyword evidence="5" id="KW-0808">Transferase</keyword>
<dbReference type="GO" id="GO:0006351">
    <property type="term" value="P:DNA-templated transcription"/>
    <property type="evidence" value="ECO:0007669"/>
    <property type="project" value="InterPro"/>
</dbReference>
<dbReference type="CDD" id="cd06928">
    <property type="entry name" value="RNAP_alpha_NTD"/>
    <property type="match status" value="1"/>
</dbReference>
<protein>
    <recommendedName>
        <fullName evidence="3">DNA-directed RNA polymerase</fullName>
        <ecNumber evidence="3">2.7.7.6</ecNumber>
    </recommendedName>
    <alternativeName>
        <fullName evidence="8">Plastid-encoded RNA polymerase subunit alpha</fullName>
    </alternativeName>
</protein>
<dbReference type="SUPFAM" id="SSF47789">
    <property type="entry name" value="C-terminal domain of RNA polymerase alpha subunit"/>
    <property type="match status" value="1"/>
</dbReference>
<comment type="similarity">
    <text evidence="2">Belongs to the RNA polymerase alpha chain family.</text>
</comment>
<dbReference type="GO" id="GO:0005737">
    <property type="term" value="C:cytoplasm"/>
    <property type="evidence" value="ECO:0007669"/>
    <property type="project" value="UniProtKB-ARBA"/>
</dbReference>
<dbReference type="EC" id="2.7.7.6" evidence="3"/>
<dbReference type="InterPro" id="IPR036603">
    <property type="entry name" value="RBP11-like"/>
</dbReference>
<dbReference type="SUPFAM" id="SSF55257">
    <property type="entry name" value="RBP11-like subunits of RNA polymerase"/>
    <property type="match status" value="1"/>
</dbReference>
<evidence type="ECO:0000256" key="6">
    <source>
        <dbReference type="ARBA" id="ARBA00022695"/>
    </source>
</evidence>
<dbReference type="InterPro" id="IPR011263">
    <property type="entry name" value="DNA-dir_RNA_pol_RpoA/D/Rpb3"/>
</dbReference>
<dbReference type="GO" id="GO:0003677">
    <property type="term" value="F:DNA binding"/>
    <property type="evidence" value="ECO:0007669"/>
    <property type="project" value="InterPro"/>
</dbReference>
<evidence type="ECO:0000259" key="10">
    <source>
        <dbReference type="SMART" id="SM00662"/>
    </source>
</evidence>
<keyword evidence="7" id="KW-0804">Transcription</keyword>
<dbReference type="Pfam" id="PF01000">
    <property type="entry name" value="RNA_pol_A_bac"/>
    <property type="match status" value="1"/>
</dbReference>
<dbReference type="SUPFAM" id="SSF56553">
    <property type="entry name" value="Insert subdomain of RNA polymerase alpha subunit"/>
    <property type="match status" value="1"/>
</dbReference>
<keyword evidence="12" id="KW-1185">Reference proteome</keyword>
<gene>
    <name evidence="11" type="ORF">GBAR_LOCUS2508</name>
</gene>
<evidence type="ECO:0000256" key="8">
    <source>
        <dbReference type="ARBA" id="ARBA00031776"/>
    </source>
</evidence>
<accession>A0AA35R1H3</accession>
<dbReference type="Pfam" id="PF03118">
    <property type="entry name" value="RNA_pol_A_CTD"/>
    <property type="match status" value="1"/>
</dbReference>
<evidence type="ECO:0000256" key="7">
    <source>
        <dbReference type="ARBA" id="ARBA00023163"/>
    </source>
</evidence>
<dbReference type="NCBIfam" id="TIGR02027">
    <property type="entry name" value="rpoA"/>
    <property type="match status" value="1"/>
</dbReference>
<keyword evidence="4 11" id="KW-0240">DNA-directed RNA polymerase</keyword>
<evidence type="ECO:0000256" key="1">
    <source>
        <dbReference type="ARBA" id="ARBA00004026"/>
    </source>
</evidence>
<dbReference type="InterPro" id="IPR011262">
    <property type="entry name" value="DNA-dir_RNA_pol_insert"/>
</dbReference>
<evidence type="ECO:0000256" key="9">
    <source>
        <dbReference type="ARBA" id="ARBA00048552"/>
    </source>
</evidence>
<dbReference type="Gene3D" id="2.170.120.12">
    <property type="entry name" value="DNA-directed RNA polymerase, insert domain"/>
    <property type="match status" value="1"/>
</dbReference>
<evidence type="ECO:0000313" key="11">
    <source>
        <dbReference type="EMBL" id="CAI7998712.1"/>
    </source>
</evidence>
<dbReference type="InterPro" id="IPR036643">
    <property type="entry name" value="RNApol_insert_sf"/>
</dbReference>
<dbReference type="FunFam" id="2.170.120.12:FF:000001">
    <property type="entry name" value="DNA-directed RNA polymerase subunit alpha"/>
    <property type="match status" value="1"/>
</dbReference>
<dbReference type="AlphaFoldDB" id="A0AA35R1H3"/>
<evidence type="ECO:0000256" key="2">
    <source>
        <dbReference type="ARBA" id="ARBA00007123"/>
    </source>
</evidence>
<sequence>MIGGIRSPISTTVQFADETEDFTPQLEVVESNETYGKFQIAGIERGWGTTLGNGLRRVLLGAMPGTAITSARIVGQQHEYGSVPSMREGIGEFLINAKGIRIRARAETTQKVLTLYASGEGEVVAGDIKPHSVFEIVNPEHHLATLDSDDGELVVTFGVEKGEGYLAFDHEDTPGHGVLPVDAVFTPVLKATYEVEGMSGRLSGRDLLTIEIWTDRTVEPIDALRTAADIFKSKLDMVTEQPESEDQPASDAMAELLETEIKDLGDQLSSRIINALSRYPIRTLGELVRFTPDTLKQEVRNFGEVSFRELRDFMVAKELWPPEDEEDTEEQI</sequence>
<dbReference type="Gene3D" id="1.10.150.20">
    <property type="entry name" value="5' to 3' exonuclease, C-terminal subdomain"/>
    <property type="match status" value="1"/>
</dbReference>
<dbReference type="GO" id="GO:0046983">
    <property type="term" value="F:protein dimerization activity"/>
    <property type="evidence" value="ECO:0007669"/>
    <property type="project" value="InterPro"/>
</dbReference>
<evidence type="ECO:0000256" key="3">
    <source>
        <dbReference type="ARBA" id="ARBA00012418"/>
    </source>
</evidence>
<organism evidence="11 12">
    <name type="scientific">Geodia barretti</name>
    <name type="common">Barrett's horny sponge</name>
    <dbReference type="NCBI Taxonomy" id="519541"/>
    <lineage>
        <taxon>Eukaryota</taxon>
        <taxon>Metazoa</taxon>
        <taxon>Porifera</taxon>
        <taxon>Demospongiae</taxon>
        <taxon>Heteroscleromorpha</taxon>
        <taxon>Tetractinellida</taxon>
        <taxon>Astrophorina</taxon>
        <taxon>Geodiidae</taxon>
        <taxon>Geodia</taxon>
    </lineage>
</organism>
<evidence type="ECO:0000313" key="12">
    <source>
        <dbReference type="Proteomes" id="UP001174909"/>
    </source>
</evidence>
<comment type="catalytic activity">
    <reaction evidence="9">
        <text>RNA(n) + a ribonucleoside 5'-triphosphate = RNA(n+1) + diphosphate</text>
        <dbReference type="Rhea" id="RHEA:21248"/>
        <dbReference type="Rhea" id="RHEA-COMP:14527"/>
        <dbReference type="Rhea" id="RHEA-COMP:17342"/>
        <dbReference type="ChEBI" id="CHEBI:33019"/>
        <dbReference type="ChEBI" id="CHEBI:61557"/>
        <dbReference type="ChEBI" id="CHEBI:140395"/>
        <dbReference type="EC" id="2.7.7.6"/>
    </reaction>
</comment>
<dbReference type="InterPro" id="IPR011260">
    <property type="entry name" value="RNAP_asu_C"/>
</dbReference>
<proteinExistence type="inferred from homology"/>
<reference evidence="11" key="1">
    <citation type="submission" date="2023-03" db="EMBL/GenBank/DDBJ databases">
        <authorList>
            <person name="Steffen K."/>
            <person name="Cardenas P."/>
        </authorList>
    </citation>
    <scope>NUCLEOTIDE SEQUENCE</scope>
</reference>
<dbReference type="GO" id="GO:0003899">
    <property type="term" value="F:DNA-directed RNA polymerase activity"/>
    <property type="evidence" value="ECO:0007669"/>
    <property type="project" value="UniProtKB-EC"/>
</dbReference>
<dbReference type="Pfam" id="PF01193">
    <property type="entry name" value="RNA_pol_L"/>
    <property type="match status" value="1"/>
</dbReference>
<comment type="function">
    <text evidence="1">DNA-dependent RNA polymerase catalyzes the transcription of DNA into RNA using the four ribonucleoside triphosphates as substrates.</text>
</comment>
<name>A0AA35R1H3_GEOBA</name>